<proteinExistence type="predicted"/>
<evidence type="ECO:0000259" key="1">
    <source>
        <dbReference type="SMART" id="SM00481"/>
    </source>
</evidence>
<protein>
    <submittedName>
        <fullName evidence="2">Phosphatase</fullName>
    </submittedName>
</protein>
<dbReference type="PANTHER" id="PTHR42924">
    <property type="entry name" value="EXONUCLEASE"/>
    <property type="match status" value="1"/>
</dbReference>
<sequence>MIDLHCHTSISDNSDSIEAVLDQAKHNGVDHLAITDHDTTLGLARAAEYSRKIGITLIPGIEISAYDFTRNRRAHLLGLFIETGHPVLEHLCAPMRAERQQAARQMVERLIQAGYPLTWAEVAELAKESTNVYKQHIMHVLFKKGYTDTIYGDLYRKLFARAGAGHKQGAAYVSVHYLDAFEAIRAIRAAGGVPVLAHPGQFDNFAAVSEWVRAGLEGIEVYHPLHDSQAERHALQLAEKYDLVISGGSDYHGFYSDTGSRIGDKGVGHHALETIETRKKRMTQTRCIH</sequence>
<reference evidence="2 3" key="1">
    <citation type="submission" date="2018-01" db="EMBL/GenBank/DDBJ databases">
        <title>Complete genome sequencing of Sporolactobacillus terrae DLG3.</title>
        <authorList>
            <person name="Nam Y.-D."/>
            <person name="Kang J."/>
            <person name="Chung W.-H."/>
        </authorList>
    </citation>
    <scope>NUCLEOTIDE SEQUENCE [LARGE SCALE GENOMIC DNA]</scope>
    <source>
        <strain evidence="2 3">DLG3</strain>
    </source>
</reference>
<dbReference type="SUPFAM" id="SSF89550">
    <property type="entry name" value="PHP domain-like"/>
    <property type="match status" value="1"/>
</dbReference>
<dbReference type="Gene3D" id="1.10.150.650">
    <property type="match status" value="1"/>
</dbReference>
<evidence type="ECO:0000313" key="3">
    <source>
        <dbReference type="Proteomes" id="UP000285882"/>
    </source>
</evidence>
<evidence type="ECO:0000313" key="2">
    <source>
        <dbReference type="EMBL" id="QAA21317.1"/>
    </source>
</evidence>
<dbReference type="SMART" id="SM00481">
    <property type="entry name" value="POLIIIAc"/>
    <property type="match status" value="1"/>
</dbReference>
<dbReference type="InterPro" id="IPR016195">
    <property type="entry name" value="Pol/histidinol_Pase-like"/>
</dbReference>
<dbReference type="Proteomes" id="UP000285882">
    <property type="component" value="Chromosome"/>
</dbReference>
<dbReference type="InterPro" id="IPR052018">
    <property type="entry name" value="PHP_domain"/>
</dbReference>
<gene>
    <name evidence="2" type="ORF">C0674_00945</name>
</gene>
<dbReference type="Pfam" id="PF02811">
    <property type="entry name" value="PHP"/>
    <property type="match status" value="1"/>
</dbReference>
<dbReference type="InterPro" id="IPR004013">
    <property type="entry name" value="PHP_dom"/>
</dbReference>
<dbReference type="CDD" id="cd07438">
    <property type="entry name" value="PHP_HisPPase_AMP"/>
    <property type="match status" value="1"/>
</dbReference>
<dbReference type="EMBL" id="CP025688">
    <property type="protein sequence ID" value="QAA21317.1"/>
    <property type="molecule type" value="Genomic_DNA"/>
</dbReference>
<dbReference type="RefSeq" id="WP_128165944.1">
    <property type="nucleotide sequence ID" value="NZ_CP025688.1"/>
</dbReference>
<keyword evidence="3" id="KW-1185">Reference proteome</keyword>
<name>A0ABX5Q3U1_9BACL</name>
<dbReference type="PANTHER" id="PTHR42924:SF3">
    <property type="entry name" value="POLYMERASE_HISTIDINOL PHOSPHATASE N-TERMINAL DOMAIN-CONTAINING PROTEIN"/>
    <property type="match status" value="1"/>
</dbReference>
<accession>A0ABX5Q3U1</accession>
<dbReference type="InterPro" id="IPR003141">
    <property type="entry name" value="Pol/His_phosphatase_N"/>
</dbReference>
<dbReference type="Gene3D" id="3.20.20.140">
    <property type="entry name" value="Metal-dependent hydrolases"/>
    <property type="match status" value="1"/>
</dbReference>
<feature type="domain" description="Polymerase/histidinol phosphatase N-terminal" evidence="1">
    <location>
        <begin position="2"/>
        <end position="67"/>
    </location>
</feature>
<organism evidence="2 3">
    <name type="scientific">Sporolactobacillus terrae</name>
    <dbReference type="NCBI Taxonomy" id="269673"/>
    <lineage>
        <taxon>Bacteria</taxon>
        <taxon>Bacillati</taxon>
        <taxon>Bacillota</taxon>
        <taxon>Bacilli</taxon>
        <taxon>Bacillales</taxon>
        <taxon>Sporolactobacillaceae</taxon>
        <taxon>Sporolactobacillus</taxon>
    </lineage>
</organism>